<evidence type="ECO:0000256" key="1">
    <source>
        <dbReference type="SAM" id="Coils"/>
    </source>
</evidence>
<feature type="compositionally biased region" description="Polar residues" evidence="2">
    <location>
        <begin position="300"/>
        <end position="315"/>
    </location>
</feature>
<evidence type="ECO:0000256" key="2">
    <source>
        <dbReference type="SAM" id="MobiDB-lite"/>
    </source>
</evidence>
<protein>
    <submittedName>
        <fullName evidence="3">Uncharacterized protein</fullName>
    </submittedName>
</protein>
<evidence type="ECO:0000313" key="3">
    <source>
        <dbReference type="EMBL" id="EFI94842.1"/>
    </source>
</evidence>
<organism evidence="4">
    <name type="scientific">Schizophyllum commune (strain H4-8 / FGSC 9210)</name>
    <name type="common">Split gill fungus</name>
    <dbReference type="NCBI Taxonomy" id="578458"/>
    <lineage>
        <taxon>Eukaryota</taxon>
        <taxon>Fungi</taxon>
        <taxon>Dikarya</taxon>
        <taxon>Basidiomycota</taxon>
        <taxon>Agaricomycotina</taxon>
        <taxon>Agaricomycetes</taxon>
        <taxon>Agaricomycetidae</taxon>
        <taxon>Agaricales</taxon>
        <taxon>Schizophyllaceae</taxon>
        <taxon>Schizophyllum</taxon>
    </lineage>
</organism>
<dbReference type="eggNOG" id="ENOG502SSB0">
    <property type="taxonomic scope" value="Eukaryota"/>
</dbReference>
<keyword evidence="1" id="KW-0175">Coiled coil</keyword>
<feature type="region of interest" description="Disordered" evidence="2">
    <location>
        <begin position="58"/>
        <end position="119"/>
    </location>
</feature>
<dbReference type="HOGENOM" id="CLU_586830_0_0_1"/>
<evidence type="ECO:0000313" key="4">
    <source>
        <dbReference type="Proteomes" id="UP000007431"/>
    </source>
</evidence>
<gene>
    <name evidence="3" type="ORF">SCHCODRAFT_236577</name>
</gene>
<dbReference type="AlphaFoldDB" id="D8QC00"/>
<feature type="compositionally biased region" description="Polar residues" evidence="2">
    <location>
        <begin position="62"/>
        <end position="73"/>
    </location>
</feature>
<dbReference type="OrthoDB" id="2670565at2759"/>
<dbReference type="VEuPathDB" id="FungiDB:SCHCODRAFT_02634355"/>
<keyword evidence="4" id="KW-1185">Reference proteome</keyword>
<dbReference type="Proteomes" id="UP000007431">
    <property type="component" value="Unassembled WGS sequence"/>
</dbReference>
<feature type="compositionally biased region" description="Low complexity" evidence="2">
    <location>
        <begin position="272"/>
        <end position="286"/>
    </location>
</feature>
<proteinExistence type="predicted"/>
<accession>D8QC00</accession>
<dbReference type="KEGG" id="scm:SCHCO_02634355"/>
<feature type="compositionally biased region" description="Polar residues" evidence="2">
    <location>
        <begin position="95"/>
        <end position="110"/>
    </location>
</feature>
<name>D8QC00_SCHCM</name>
<feature type="region of interest" description="Disordered" evidence="2">
    <location>
        <begin position="437"/>
        <end position="466"/>
    </location>
</feature>
<dbReference type="OMA" id="ATCEGIT"/>
<feature type="compositionally biased region" description="Low complexity" evidence="2">
    <location>
        <begin position="443"/>
        <end position="456"/>
    </location>
</feature>
<dbReference type="InParanoid" id="D8QC00"/>
<reference evidence="3 4" key="1">
    <citation type="journal article" date="2010" name="Nat. Biotechnol.">
        <title>Genome sequence of the model mushroom Schizophyllum commune.</title>
        <authorList>
            <person name="Ohm R.A."/>
            <person name="de Jong J.F."/>
            <person name="Lugones L.G."/>
            <person name="Aerts A."/>
            <person name="Kothe E."/>
            <person name="Stajich J.E."/>
            <person name="de Vries R.P."/>
            <person name="Record E."/>
            <person name="Levasseur A."/>
            <person name="Baker S.E."/>
            <person name="Bartholomew K.A."/>
            <person name="Coutinho P.M."/>
            <person name="Erdmann S."/>
            <person name="Fowler T.J."/>
            <person name="Gathman A.C."/>
            <person name="Lombard V."/>
            <person name="Henrissat B."/>
            <person name="Knabe N."/>
            <person name="Kuees U."/>
            <person name="Lilly W.W."/>
            <person name="Lindquist E."/>
            <person name="Lucas S."/>
            <person name="Magnuson J.K."/>
            <person name="Piumi F."/>
            <person name="Raudaskoski M."/>
            <person name="Salamov A."/>
            <person name="Schmutz J."/>
            <person name="Schwarze F.W.M.R."/>
            <person name="vanKuyk P.A."/>
            <person name="Horton J.S."/>
            <person name="Grigoriev I.V."/>
            <person name="Woesten H.A.B."/>
        </authorList>
    </citation>
    <scope>NUCLEOTIDE SEQUENCE [LARGE SCALE GENOMIC DNA]</scope>
    <source>
        <strain evidence="4">H4-8 / FGSC 9210</strain>
    </source>
</reference>
<dbReference type="GeneID" id="9591165"/>
<dbReference type="EMBL" id="GL377309">
    <property type="protein sequence ID" value="EFI94842.1"/>
    <property type="molecule type" value="Genomic_DNA"/>
</dbReference>
<dbReference type="RefSeq" id="XP_003029745.1">
    <property type="nucleotide sequence ID" value="XM_003029699.1"/>
</dbReference>
<feature type="coiled-coil region" evidence="1">
    <location>
        <begin position="334"/>
        <end position="417"/>
    </location>
</feature>
<feature type="region of interest" description="Disordered" evidence="2">
    <location>
        <begin position="269"/>
        <end position="319"/>
    </location>
</feature>
<sequence>MQGTTYSVTSTWHGQDMQKYPAWSNAEYDHERRPLRAAQIHVDGSLLPSAIPPTPSYGAYDFSSNTASQSGSRHWTKDHGPMDVDAPNTDERHSSTSNTFLPTPPLTNRSPIGPTSLLPSLNPQVSAQAASSTTILPQTFFSFDTRISISIQGRPITLDLRALENDPQVIMELLRATDAERANWLIAAVYFRRAGNPAAAIAIANSLIEVMNAHSVQEQDRHPAYILLAGCESDLGKVARRVDPDNGDAKRHFESSRRWLQRVYGVNVPDDTTPLGTTMTTPLTTTSRPDKDTPRAPHSAQDQQGAEVSSPTSSRIAKYNKVLEREVDCLRDRQKRNEGIMDELRREKRRAEDELENERTVRRRLERQVSELEVERDSALRMEATALQQARQEVESRRRVQEALAEEQERRRELESRTGQVQGRPLLEDLARLFQQTSQERFPTTGNTTPYGGYATHGYGSPSTFR</sequence>